<evidence type="ECO:0000256" key="6">
    <source>
        <dbReference type="ARBA" id="ARBA00012728"/>
    </source>
</evidence>
<dbReference type="InterPro" id="IPR005841">
    <property type="entry name" value="Alpha-D-phosphohexomutase_SF"/>
</dbReference>
<name>S0FFB0_RUMCE</name>
<comment type="pathway">
    <text evidence="4">Lipid metabolism.</text>
</comment>
<gene>
    <name evidence="18" type="ORF">CTER_5284</name>
</gene>
<dbReference type="InterPro" id="IPR005845">
    <property type="entry name" value="A-D-PHexomutase_a/b/a-II"/>
</dbReference>
<dbReference type="Pfam" id="PF02879">
    <property type="entry name" value="PGM_PMM_II"/>
    <property type="match status" value="1"/>
</dbReference>
<comment type="similarity">
    <text evidence="5">Belongs to the phosphohexose mutase family.</text>
</comment>
<evidence type="ECO:0000259" key="16">
    <source>
        <dbReference type="Pfam" id="PF02879"/>
    </source>
</evidence>
<keyword evidence="8" id="KW-0479">Metal-binding</keyword>
<dbReference type="GO" id="GO:0004614">
    <property type="term" value="F:phosphoglucomutase activity"/>
    <property type="evidence" value="ECO:0007669"/>
    <property type="project" value="UniProtKB-EC"/>
</dbReference>
<dbReference type="CDD" id="cd05800">
    <property type="entry name" value="PGM_like2"/>
    <property type="match status" value="1"/>
</dbReference>
<dbReference type="FunFam" id="3.40.120.10:FF:000028">
    <property type="entry name" value="GlcNAc phosphomutase"/>
    <property type="match status" value="1"/>
</dbReference>
<dbReference type="Gene3D" id="3.40.120.10">
    <property type="entry name" value="Alpha-D-Glucose-1,6-Bisphosphate, subunit A, domain 3"/>
    <property type="match status" value="3"/>
</dbReference>
<evidence type="ECO:0000256" key="7">
    <source>
        <dbReference type="ARBA" id="ARBA00022553"/>
    </source>
</evidence>
<dbReference type="Gene3D" id="3.30.310.50">
    <property type="entry name" value="Alpha-D-phosphohexomutase, C-terminal domain"/>
    <property type="match status" value="1"/>
</dbReference>
<keyword evidence="7" id="KW-0597">Phosphoprotein</keyword>
<dbReference type="SUPFAM" id="SSF55957">
    <property type="entry name" value="Phosphoglucomutase, C-terminal domain"/>
    <property type="match status" value="1"/>
</dbReference>
<dbReference type="GO" id="GO:0008973">
    <property type="term" value="F:phosphopentomutase activity"/>
    <property type="evidence" value="ECO:0007669"/>
    <property type="project" value="TreeGrafter"/>
</dbReference>
<dbReference type="eggNOG" id="COG1109">
    <property type="taxonomic scope" value="Bacteria"/>
</dbReference>
<feature type="domain" description="Alpha-D-phosphohexomutase alpha/beta/alpha" evidence="17">
    <location>
        <begin position="267"/>
        <end position="378"/>
    </location>
</feature>
<keyword evidence="19" id="KW-1185">Reference proteome</keyword>
<dbReference type="STRING" id="1195236.CTER_5284"/>
<dbReference type="Pfam" id="PF00408">
    <property type="entry name" value="PGM_PMM_IV"/>
    <property type="match status" value="1"/>
</dbReference>
<keyword evidence="10 18" id="KW-0413">Isomerase</keyword>
<evidence type="ECO:0000313" key="19">
    <source>
        <dbReference type="Proteomes" id="UP000014155"/>
    </source>
</evidence>
<organism evidence="18 19">
    <name type="scientific">Ruminiclostridium cellobioparum subsp. termitidis CT1112</name>
    <dbReference type="NCBI Taxonomy" id="1195236"/>
    <lineage>
        <taxon>Bacteria</taxon>
        <taxon>Bacillati</taxon>
        <taxon>Bacillota</taxon>
        <taxon>Clostridia</taxon>
        <taxon>Eubacteriales</taxon>
        <taxon>Oscillospiraceae</taxon>
        <taxon>Ruminiclostridium</taxon>
    </lineage>
</organism>
<dbReference type="RefSeq" id="WP_004630879.1">
    <property type="nucleotide sequence ID" value="NZ_AORV01000072.1"/>
</dbReference>
<dbReference type="InterPro" id="IPR016055">
    <property type="entry name" value="A-D-PHexomutase_a/b/a-I/II/III"/>
</dbReference>
<comment type="pathway">
    <text evidence="3">Glycolipid metabolism; diglucosyl-diacylglycerol biosynthesis.</text>
</comment>
<evidence type="ECO:0000256" key="11">
    <source>
        <dbReference type="ARBA" id="ARBA00039995"/>
    </source>
</evidence>
<evidence type="ECO:0000259" key="15">
    <source>
        <dbReference type="Pfam" id="PF02878"/>
    </source>
</evidence>
<dbReference type="SUPFAM" id="SSF53738">
    <property type="entry name" value="Phosphoglucomutase, first 3 domains"/>
    <property type="match status" value="2"/>
</dbReference>
<comment type="caution">
    <text evidence="18">The sequence shown here is derived from an EMBL/GenBank/DDBJ whole genome shotgun (WGS) entry which is preliminary data.</text>
</comment>
<dbReference type="InterPro" id="IPR036900">
    <property type="entry name" value="A-D-PHexomutase_C_sf"/>
</dbReference>
<dbReference type="Pfam" id="PF02878">
    <property type="entry name" value="PGM_PMM_I"/>
    <property type="match status" value="1"/>
</dbReference>
<dbReference type="PANTHER" id="PTHR45745:SF1">
    <property type="entry name" value="PHOSPHOGLUCOMUTASE 2B-RELATED"/>
    <property type="match status" value="1"/>
</dbReference>
<evidence type="ECO:0000256" key="4">
    <source>
        <dbReference type="ARBA" id="ARBA00005189"/>
    </source>
</evidence>
<feature type="domain" description="Alpha-D-phosphohexomutase alpha/beta/alpha" evidence="16">
    <location>
        <begin position="162"/>
        <end position="262"/>
    </location>
</feature>
<feature type="domain" description="Alpha-D-phosphohexomutase C-terminal" evidence="14">
    <location>
        <begin position="421"/>
        <end position="464"/>
    </location>
</feature>
<accession>S0FFB0</accession>
<dbReference type="GO" id="GO:0006166">
    <property type="term" value="P:purine ribonucleoside salvage"/>
    <property type="evidence" value="ECO:0007669"/>
    <property type="project" value="TreeGrafter"/>
</dbReference>
<evidence type="ECO:0000259" key="14">
    <source>
        <dbReference type="Pfam" id="PF00408"/>
    </source>
</evidence>
<dbReference type="InterPro" id="IPR005844">
    <property type="entry name" value="A-D-PHexomutase_a/b/a-I"/>
</dbReference>
<dbReference type="PATRIC" id="fig|1195236.3.peg.5421"/>
<dbReference type="InterPro" id="IPR005846">
    <property type="entry name" value="A-D-PHexomutase_a/b/a-III"/>
</dbReference>
<evidence type="ECO:0000256" key="1">
    <source>
        <dbReference type="ARBA" id="ARBA00000443"/>
    </source>
</evidence>
<dbReference type="Pfam" id="PF02880">
    <property type="entry name" value="PGM_PMM_III"/>
    <property type="match status" value="1"/>
</dbReference>
<sequence>MIKFGTGGWRALIGEEFTRENVQLLSQAMANIIKDQNCQNKGFVVGYDRRFLSDKAARWIAEVLAGNGVKVLFVNEIAPTPLIMFTVNRAEAEYGAAVTASHNPADYNGIKIFTGGGRDATEDTTKVIEDYIARVIKEDIQSIEFGQGVDNGRIQIVDPFNTYIDTVLGMLDIEAIKKRRLKILLDPMYGVSRTCLQAVLVTARCELDIINDRHDTLFGGRLPSPNTQTLQRLRDMVVEKGYDIGIGTDGDADRLGIIDKNGDFIHPNNILALLYYYLLKYKGWKGGAVRNLATTHLLDKIARDFGEECYEVPVGFKHISSMMEARNALIGGESSGGLTIRGHIKGKDGIFAAGLLVEMLSVTEKSLSDLLKEIHEKYGYFHMVENDFRFSQDKKTELMKTLFTDKLLPDFGYEAEMVSYSDGVKVYFKDGGWIIVRFSGTESLLRVFAEMDSEEKASIICEKMKEFFNI</sequence>
<evidence type="ECO:0000256" key="9">
    <source>
        <dbReference type="ARBA" id="ARBA00022842"/>
    </source>
</evidence>
<evidence type="ECO:0000313" key="18">
    <source>
        <dbReference type="EMBL" id="EMS69142.1"/>
    </source>
</evidence>
<evidence type="ECO:0000256" key="2">
    <source>
        <dbReference type="ARBA" id="ARBA00001946"/>
    </source>
</evidence>
<reference evidence="18 19" key="1">
    <citation type="journal article" date="2013" name="Genome Announc.">
        <title>Draft Genome Sequence of the Cellulolytic, Mesophilic, Anaerobic Bacterium Clostridium termitidis Strain CT1112 (DSM 5398).</title>
        <authorList>
            <person name="Lal S."/>
            <person name="Ramachandran U."/>
            <person name="Zhang X."/>
            <person name="Munir R."/>
            <person name="Sparling R."/>
            <person name="Levin D.B."/>
        </authorList>
    </citation>
    <scope>NUCLEOTIDE SEQUENCE [LARGE SCALE GENOMIC DNA]</scope>
    <source>
        <strain evidence="18 19">CT1112</strain>
    </source>
</reference>
<evidence type="ECO:0000256" key="12">
    <source>
        <dbReference type="ARBA" id="ARBA00041398"/>
    </source>
</evidence>
<evidence type="ECO:0000256" key="10">
    <source>
        <dbReference type="ARBA" id="ARBA00023235"/>
    </source>
</evidence>
<dbReference type="EMBL" id="AORV01000072">
    <property type="protein sequence ID" value="EMS69142.1"/>
    <property type="molecule type" value="Genomic_DNA"/>
</dbReference>
<feature type="domain" description="Alpha-D-phosphohexomutase alpha/beta/alpha" evidence="15">
    <location>
        <begin position="2"/>
        <end position="134"/>
    </location>
</feature>
<dbReference type="GO" id="GO:0046872">
    <property type="term" value="F:metal ion binding"/>
    <property type="evidence" value="ECO:0007669"/>
    <property type="project" value="UniProtKB-KW"/>
</dbReference>
<dbReference type="Proteomes" id="UP000014155">
    <property type="component" value="Unassembled WGS sequence"/>
</dbReference>
<dbReference type="PANTHER" id="PTHR45745">
    <property type="entry name" value="PHOSPHOMANNOMUTASE 45A"/>
    <property type="match status" value="1"/>
</dbReference>
<dbReference type="InterPro" id="IPR005843">
    <property type="entry name" value="A-D-PHexomutase_C"/>
</dbReference>
<evidence type="ECO:0000259" key="17">
    <source>
        <dbReference type="Pfam" id="PF02880"/>
    </source>
</evidence>
<keyword evidence="9" id="KW-0460">Magnesium</keyword>
<evidence type="ECO:0000256" key="3">
    <source>
        <dbReference type="ARBA" id="ARBA00005164"/>
    </source>
</evidence>
<dbReference type="GO" id="GO:0005975">
    <property type="term" value="P:carbohydrate metabolic process"/>
    <property type="evidence" value="ECO:0007669"/>
    <property type="project" value="InterPro"/>
</dbReference>
<evidence type="ECO:0000256" key="5">
    <source>
        <dbReference type="ARBA" id="ARBA00010231"/>
    </source>
</evidence>
<dbReference type="EC" id="5.4.2.2" evidence="6"/>
<proteinExistence type="inferred from homology"/>
<evidence type="ECO:0000256" key="13">
    <source>
        <dbReference type="ARBA" id="ARBA00041467"/>
    </source>
</evidence>
<dbReference type="AlphaFoldDB" id="S0FFB0"/>
<comment type="catalytic activity">
    <reaction evidence="1">
        <text>alpha-D-glucose 1-phosphate = alpha-D-glucose 6-phosphate</text>
        <dbReference type="Rhea" id="RHEA:23536"/>
        <dbReference type="ChEBI" id="CHEBI:58225"/>
        <dbReference type="ChEBI" id="CHEBI:58601"/>
        <dbReference type="EC" id="5.4.2.2"/>
    </reaction>
</comment>
<dbReference type="PRINTS" id="PR00509">
    <property type="entry name" value="PGMPMM"/>
</dbReference>
<protein>
    <recommendedName>
        <fullName evidence="11">Phosphoglucomutase</fullName>
        <ecNumber evidence="6">5.4.2.2</ecNumber>
    </recommendedName>
    <alternativeName>
        <fullName evidence="13">Alpha-phosphoglucomutase</fullName>
    </alternativeName>
    <alternativeName>
        <fullName evidence="12">Glucose phosphomutase</fullName>
    </alternativeName>
</protein>
<comment type="cofactor">
    <cofactor evidence="2">
        <name>Mg(2+)</name>
        <dbReference type="ChEBI" id="CHEBI:18420"/>
    </cofactor>
</comment>
<evidence type="ECO:0000256" key="8">
    <source>
        <dbReference type="ARBA" id="ARBA00022723"/>
    </source>
</evidence>